<dbReference type="GO" id="GO:0016616">
    <property type="term" value="F:oxidoreductase activity, acting on the CH-OH group of donors, NAD or NADP as acceptor"/>
    <property type="evidence" value="ECO:0007669"/>
    <property type="project" value="UniProtKB-ARBA"/>
</dbReference>
<evidence type="ECO:0008006" key="6">
    <source>
        <dbReference type="Google" id="ProtNLM"/>
    </source>
</evidence>
<dbReference type="InterPro" id="IPR036291">
    <property type="entry name" value="NAD(P)-bd_dom_sf"/>
</dbReference>
<proteinExistence type="inferred from homology"/>
<evidence type="ECO:0000313" key="5">
    <source>
        <dbReference type="Proteomes" id="UP001168821"/>
    </source>
</evidence>
<dbReference type="FunFam" id="3.40.50.720:FF:000047">
    <property type="entry name" value="NADP-dependent L-serine/L-allo-threonine dehydrogenase"/>
    <property type="match status" value="1"/>
</dbReference>
<dbReference type="InterPro" id="IPR002347">
    <property type="entry name" value="SDR_fam"/>
</dbReference>
<sequence length="269" mass="29013">MVLSLERWVGKVAVVTGASSGIGAAIAEFLVDNGITVSPQTPNYNELITLLQVAGVARRSELVEENAKQLSGKPGKLYAIKADITKEEDILNAFKWTEENLGHVHILINNAGVSKENFLRNGDTADWKQTFDVNVMGLCIATREAIKIMSANNINGHIVHINSVLGHKVVPFPGINVYIASKYAVTALTETLRQELTAIDSKIKTTSISPGLVTSGITVLNTGFSDERKNVFKSMPILKAEDIAEAVGYVLSTAENVQINELTITPVGE</sequence>
<keyword evidence="2" id="KW-0560">Oxidoreductase</keyword>
<dbReference type="PRINTS" id="PR00081">
    <property type="entry name" value="GDHRDH"/>
</dbReference>
<dbReference type="Pfam" id="PF00106">
    <property type="entry name" value="adh_short"/>
    <property type="match status" value="1"/>
</dbReference>
<evidence type="ECO:0000256" key="1">
    <source>
        <dbReference type="ARBA" id="ARBA00006484"/>
    </source>
</evidence>
<protein>
    <recommendedName>
        <fullName evidence="6">Dehydrogenase/reductase SDR family member 11</fullName>
    </recommendedName>
</protein>
<dbReference type="EMBL" id="JALNTZ010000005">
    <property type="protein sequence ID" value="KAJ3651662.1"/>
    <property type="molecule type" value="Genomic_DNA"/>
</dbReference>
<dbReference type="AlphaFoldDB" id="A0AA38I988"/>
<gene>
    <name evidence="4" type="ORF">Zmor_017687</name>
</gene>
<organism evidence="4 5">
    <name type="scientific">Zophobas morio</name>
    <dbReference type="NCBI Taxonomy" id="2755281"/>
    <lineage>
        <taxon>Eukaryota</taxon>
        <taxon>Metazoa</taxon>
        <taxon>Ecdysozoa</taxon>
        <taxon>Arthropoda</taxon>
        <taxon>Hexapoda</taxon>
        <taxon>Insecta</taxon>
        <taxon>Pterygota</taxon>
        <taxon>Neoptera</taxon>
        <taxon>Endopterygota</taxon>
        <taxon>Coleoptera</taxon>
        <taxon>Polyphaga</taxon>
        <taxon>Cucujiformia</taxon>
        <taxon>Tenebrionidae</taxon>
        <taxon>Zophobas</taxon>
    </lineage>
</organism>
<accession>A0AA38I988</accession>
<dbReference type="PRINTS" id="PR00080">
    <property type="entry name" value="SDRFAMILY"/>
</dbReference>
<evidence type="ECO:0000256" key="2">
    <source>
        <dbReference type="ARBA" id="ARBA00023002"/>
    </source>
</evidence>
<dbReference type="Proteomes" id="UP001168821">
    <property type="component" value="Unassembled WGS sequence"/>
</dbReference>
<evidence type="ECO:0000313" key="4">
    <source>
        <dbReference type="EMBL" id="KAJ3651662.1"/>
    </source>
</evidence>
<evidence type="ECO:0000256" key="3">
    <source>
        <dbReference type="RuleBase" id="RU000363"/>
    </source>
</evidence>
<reference evidence="4" key="1">
    <citation type="journal article" date="2023" name="G3 (Bethesda)">
        <title>Whole genome assemblies of Zophobas morio and Tenebrio molitor.</title>
        <authorList>
            <person name="Kaur S."/>
            <person name="Stinson S.A."/>
            <person name="diCenzo G.C."/>
        </authorList>
    </citation>
    <scope>NUCLEOTIDE SEQUENCE</scope>
    <source>
        <strain evidence="4">QUZm001</strain>
    </source>
</reference>
<comment type="similarity">
    <text evidence="1 3">Belongs to the short-chain dehydrogenases/reductases (SDR) family.</text>
</comment>
<dbReference type="PANTHER" id="PTHR43115:SF4">
    <property type="entry name" value="DEHYDROGENASE_REDUCTASE SDR FAMILY MEMBER 11"/>
    <property type="match status" value="1"/>
</dbReference>
<name>A0AA38I988_9CUCU</name>
<comment type="caution">
    <text evidence="4">The sequence shown here is derived from an EMBL/GenBank/DDBJ whole genome shotgun (WGS) entry which is preliminary data.</text>
</comment>
<dbReference type="SUPFAM" id="SSF51735">
    <property type="entry name" value="NAD(P)-binding Rossmann-fold domains"/>
    <property type="match status" value="1"/>
</dbReference>
<keyword evidence="5" id="KW-1185">Reference proteome</keyword>
<dbReference type="PANTHER" id="PTHR43115">
    <property type="entry name" value="DEHYDROGENASE/REDUCTASE SDR FAMILY MEMBER 11"/>
    <property type="match status" value="1"/>
</dbReference>
<dbReference type="Gene3D" id="3.40.50.720">
    <property type="entry name" value="NAD(P)-binding Rossmann-like Domain"/>
    <property type="match status" value="1"/>
</dbReference>